<keyword evidence="4" id="KW-1185">Reference proteome</keyword>
<evidence type="ECO:0000313" key="3">
    <source>
        <dbReference type="Proteomes" id="UP001168146"/>
    </source>
</evidence>
<evidence type="ECO:0000313" key="2">
    <source>
        <dbReference type="EMBL" id="KAK0985462.1"/>
    </source>
</evidence>
<dbReference type="AlphaFoldDB" id="A0AAN6F530"/>
<evidence type="ECO:0000313" key="1">
    <source>
        <dbReference type="EMBL" id="KAK0305052.1"/>
    </source>
</evidence>
<dbReference type="EMBL" id="JAUJLE010000092">
    <property type="protein sequence ID" value="KAK0985462.1"/>
    <property type="molecule type" value="Genomic_DNA"/>
</dbReference>
<reference evidence="2" key="2">
    <citation type="submission" date="2023-06" db="EMBL/GenBank/DDBJ databases">
        <title>Black Yeasts Isolated from many extreme environments.</title>
        <authorList>
            <person name="Coleine C."/>
            <person name="Stajich J.E."/>
            <person name="Selbmann L."/>
        </authorList>
    </citation>
    <scope>NUCLEOTIDE SEQUENCE</scope>
    <source>
        <strain evidence="2">CCFEE 5200</strain>
    </source>
</reference>
<proteinExistence type="predicted"/>
<dbReference type="Proteomes" id="UP001168146">
    <property type="component" value="Unassembled WGS sequence"/>
</dbReference>
<sequence length="164" mass="17901">MAKEEGFYASLDHGRTLATYSGSFATPSSVSGGRPFAIDGILNLDNGGIMLYLERGYLLDLALFQYDAAIKALMEDAWDMPLDAAVVLVGMQCGLLCLGGDFTLNPSPLHPTRHLVMERGRSQGWSAVVRCRNKLAQLIVGNDGSVNRTACVSARRRRQRGRPR</sequence>
<accession>A0AAN6F530</accession>
<dbReference type="Proteomes" id="UP001175353">
    <property type="component" value="Unassembled WGS sequence"/>
</dbReference>
<evidence type="ECO:0000313" key="4">
    <source>
        <dbReference type="Proteomes" id="UP001175353"/>
    </source>
</evidence>
<dbReference type="EMBL" id="JASUXU010000119">
    <property type="protein sequence ID" value="KAK0305052.1"/>
    <property type="molecule type" value="Genomic_DNA"/>
</dbReference>
<comment type="caution">
    <text evidence="1">The sequence shown here is derived from an EMBL/GenBank/DDBJ whole genome shotgun (WGS) entry which is preliminary data.</text>
</comment>
<name>A0AAN6F530_9PEZI</name>
<gene>
    <name evidence="1" type="ORF">LTR82_016957</name>
    <name evidence="2" type="ORF">LTR91_010579</name>
</gene>
<protein>
    <submittedName>
        <fullName evidence="1">Uncharacterized protein</fullName>
    </submittedName>
</protein>
<reference evidence="1" key="1">
    <citation type="submission" date="2021-12" db="EMBL/GenBank/DDBJ databases">
        <title>Black yeast isolated from Biological Soil Crust.</title>
        <authorList>
            <person name="Kurbessoian T."/>
        </authorList>
    </citation>
    <scope>NUCLEOTIDE SEQUENCE</scope>
    <source>
        <strain evidence="1">CCFEE 5208</strain>
    </source>
</reference>
<organism evidence="1 3">
    <name type="scientific">Friedmanniomyces endolithicus</name>
    <dbReference type="NCBI Taxonomy" id="329885"/>
    <lineage>
        <taxon>Eukaryota</taxon>
        <taxon>Fungi</taxon>
        <taxon>Dikarya</taxon>
        <taxon>Ascomycota</taxon>
        <taxon>Pezizomycotina</taxon>
        <taxon>Dothideomycetes</taxon>
        <taxon>Dothideomycetidae</taxon>
        <taxon>Mycosphaerellales</taxon>
        <taxon>Teratosphaeriaceae</taxon>
        <taxon>Friedmanniomyces</taxon>
    </lineage>
</organism>